<dbReference type="Gene3D" id="3.30.450.200">
    <property type="match status" value="1"/>
</dbReference>
<dbReference type="Pfam" id="PF02141">
    <property type="entry name" value="DENN"/>
    <property type="match status" value="1"/>
</dbReference>
<dbReference type="GO" id="GO:0005085">
    <property type="term" value="F:guanyl-nucleotide exchange factor activity"/>
    <property type="evidence" value="ECO:0007669"/>
    <property type="project" value="InterPro"/>
</dbReference>
<dbReference type="InterPro" id="IPR040032">
    <property type="entry name" value="DENND1A/B/C"/>
</dbReference>
<evidence type="ECO:0000259" key="2">
    <source>
        <dbReference type="PROSITE" id="PS50211"/>
    </source>
</evidence>
<dbReference type="GO" id="GO:0005829">
    <property type="term" value="C:cytosol"/>
    <property type="evidence" value="ECO:0007669"/>
    <property type="project" value="TreeGrafter"/>
</dbReference>
<dbReference type="InterPro" id="IPR043153">
    <property type="entry name" value="DENN_C"/>
</dbReference>
<reference evidence="4" key="1">
    <citation type="submission" date="2022-11" db="UniProtKB">
        <authorList>
            <consortium name="WormBaseParasite"/>
        </authorList>
    </citation>
    <scope>IDENTIFICATION</scope>
</reference>
<dbReference type="Proteomes" id="UP000887572">
    <property type="component" value="Unplaced"/>
</dbReference>
<dbReference type="InterPro" id="IPR001194">
    <property type="entry name" value="cDENN_dom"/>
</dbReference>
<dbReference type="FunFam" id="3.40.50.11500:FF:000004">
    <property type="entry name" value="DENN domain-containing protein 2C isoform X1"/>
    <property type="match status" value="1"/>
</dbReference>
<name>A0A914HW55_GLORO</name>
<dbReference type="SMART" id="SM00799">
    <property type="entry name" value="DENN"/>
    <property type="match status" value="1"/>
</dbReference>
<dbReference type="Gene3D" id="3.40.50.11500">
    <property type="match status" value="1"/>
</dbReference>
<protein>
    <submittedName>
        <fullName evidence="4">UDENN domain-containing protein</fullName>
    </submittedName>
</protein>
<evidence type="ECO:0000313" key="4">
    <source>
        <dbReference type="WBParaSite" id="Gr19_v10_g5220.t1"/>
    </source>
</evidence>
<dbReference type="InterPro" id="IPR037516">
    <property type="entry name" value="Tripartite_DENN"/>
</dbReference>
<organism evidence="3 4">
    <name type="scientific">Globodera rostochiensis</name>
    <name type="common">Golden nematode worm</name>
    <name type="synonym">Heterodera rostochiensis</name>
    <dbReference type="NCBI Taxonomy" id="31243"/>
    <lineage>
        <taxon>Eukaryota</taxon>
        <taxon>Metazoa</taxon>
        <taxon>Ecdysozoa</taxon>
        <taxon>Nematoda</taxon>
        <taxon>Chromadorea</taxon>
        <taxon>Rhabditida</taxon>
        <taxon>Tylenchina</taxon>
        <taxon>Tylenchomorpha</taxon>
        <taxon>Tylenchoidea</taxon>
        <taxon>Heteroderidae</taxon>
        <taxon>Heteroderinae</taxon>
        <taxon>Globodera</taxon>
    </lineage>
</organism>
<sequence>MTSSRHRLDNATIFDVCCEIESAVDLEPNKKDTKTKVLYPPEFSDENTLRSIKQFCFPMSSNLRSENEAVQLFTFVLTDAQSLHSFGGFLWVNFFYKLLNTISCVFNNGNSNDVELLLTNAYHLDIPEPGAKLQLNACSEIGRFSERIPDSSRLPTLREDKFLLEFFNAVNEKQMIHLYASLLKERRIIFTATKLSQLSACVFSISKLFYPFNWQNLFIPILPYGLTDMLMAPMPYLIGVPKETFRGQNKTELGDVVLMDMDEKIMTSPYDDKLPLDAYNFLRTRLKFSSDVFLSDSLSRAFMQTNVLIFGNYISGFVIDSRGTYSWDRKLFVDKQRSGLRPFLSSLIGKDGVQYFEREAQAMGVRGQLDKNSVVMTTDVLQQAVSSVKENANDVIGALKEQIHSLSVRNKLNPKPRREKGEEPNTSASNKMRRPSSSVARSRSKCKHRLDPLTVDTSQKFPLRRLTIILLKVSRNLAVKKIPSFELRSATSISKEKVLSLMTYAKKG</sequence>
<evidence type="ECO:0000256" key="1">
    <source>
        <dbReference type="SAM" id="MobiDB-lite"/>
    </source>
</evidence>
<proteinExistence type="predicted"/>
<dbReference type="PANTHER" id="PTHR13196">
    <property type="entry name" value="DENN DOMAIN-CONTAINING"/>
    <property type="match status" value="1"/>
</dbReference>
<dbReference type="InterPro" id="IPR005113">
    <property type="entry name" value="uDENN_dom"/>
</dbReference>
<dbReference type="SMART" id="SM00800">
    <property type="entry name" value="uDENN"/>
    <property type="match status" value="1"/>
</dbReference>
<keyword evidence="3" id="KW-1185">Reference proteome</keyword>
<dbReference type="PROSITE" id="PS50211">
    <property type="entry name" value="DENN"/>
    <property type="match status" value="1"/>
</dbReference>
<dbReference type="GO" id="GO:0032456">
    <property type="term" value="P:endocytic recycling"/>
    <property type="evidence" value="ECO:0007669"/>
    <property type="project" value="TreeGrafter"/>
</dbReference>
<dbReference type="WBParaSite" id="Gr19_v10_g5220.t1">
    <property type="protein sequence ID" value="Gr19_v10_g5220.t1"/>
    <property type="gene ID" value="Gr19_v10_g5220"/>
</dbReference>
<feature type="domain" description="UDENN" evidence="2">
    <location>
        <begin position="17"/>
        <end position="372"/>
    </location>
</feature>
<dbReference type="AlphaFoldDB" id="A0A914HW55"/>
<dbReference type="Pfam" id="PF03456">
    <property type="entry name" value="uDENN"/>
    <property type="match status" value="1"/>
</dbReference>
<evidence type="ECO:0000313" key="3">
    <source>
        <dbReference type="Proteomes" id="UP000887572"/>
    </source>
</evidence>
<feature type="region of interest" description="Disordered" evidence="1">
    <location>
        <begin position="407"/>
        <end position="446"/>
    </location>
</feature>
<dbReference type="GO" id="GO:0006897">
    <property type="term" value="P:endocytosis"/>
    <property type="evidence" value="ECO:0007669"/>
    <property type="project" value="TreeGrafter"/>
</dbReference>
<accession>A0A914HW55</accession>
<dbReference type="GO" id="GO:1901981">
    <property type="term" value="F:phosphatidylinositol phosphate binding"/>
    <property type="evidence" value="ECO:0007669"/>
    <property type="project" value="TreeGrafter"/>
</dbReference>
<dbReference type="PANTHER" id="PTHR13196:SF14">
    <property type="entry name" value="UDENN DOMAIN-CONTAINING PROTEIN"/>
    <property type="match status" value="1"/>
</dbReference>